<dbReference type="EMBL" id="GG662443">
    <property type="protein sequence ID" value="EWS71790.1"/>
    <property type="molecule type" value="Genomic_DNA"/>
</dbReference>
<dbReference type="RefSeq" id="XP_012655677.1">
    <property type="nucleotide sequence ID" value="XM_012800223.1"/>
</dbReference>
<keyword evidence="2" id="KW-0732">Signal</keyword>
<accession>W7WY71</accession>
<dbReference type="Proteomes" id="UP000009168">
    <property type="component" value="Unassembled WGS sequence"/>
</dbReference>
<feature type="signal peptide" evidence="2">
    <location>
        <begin position="1"/>
        <end position="23"/>
    </location>
</feature>
<evidence type="ECO:0000256" key="1">
    <source>
        <dbReference type="SAM" id="MobiDB-lite"/>
    </source>
</evidence>
<name>W7WY71_TETTS</name>
<dbReference type="AlphaFoldDB" id="W7WY71"/>
<organism evidence="3 4">
    <name type="scientific">Tetrahymena thermophila (strain SB210)</name>
    <dbReference type="NCBI Taxonomy" id="312017"/>
    <lineage>
        <taxon>Eukaryota</taxon>
        <taxon>Sar</taxon>
        <taxon>Alveolata</taxon>
        <taxon>Ciliophora</taxon>
        <taxon>Intramacronucleata</taxon>
        <taxon>Oligohymenophorea</taxon>
        <taxon>Hymenostomatida</taxon>
        <taxon>Tetrahymenina</taxon>
        <taxon>Tetrahymenidae</taxon>
        <taxon>Tetrahymena</taxon>
    </lineage>
</organism>
<evidence type="ECO:0000313" key="3">
    <source>
        <dbReference type="EMBL" id="EWS71790.1"/>
    </source>
</evidence>
<proteinExistence type="predicted"/>
<gene>
    <name evidence="3" type="ORF">TTHERM_000241519</name>
</gene>
<evidence type="ECO:0000313" key="4">
    <source>
        <dbReference type="Proteomes" id="UP000009168"/>
    </source>
</evidence>
<feature type="chain" id="PRO_5004903121" description="Transmembrane protein" evidence="2">
    <location>
        <begin position="24"/>
        <end position="170"/>
    </location>
</feature>
<feature type="region of interest" description="Disordered" evidence="1">
    <location>
        <begin position="78"/>
        <end position="151"/>
    </location>
</feature>
<sequence length="170" mass="20155">MKVCTTSYLCLCCLSVILKQVFQSAVRVQKPNSLPVLLLPCLIPIGTQFDEEIVQATKKEVFQEFTYLFLFKKKERQIKSKERQKNQKRDKKQKDKEKEKEQKDLTIKQIKKTQNKQTNKQKSIHIHKKKSQQLKIRQKTNKDKQNKSKSHLKNNVIQSCLLYALSLFQF</sequence>
<feature type="compositionally biased region" description="Basic residues" evidence="1">
    <location>
        <begin position="122"/>
        <end position="139"/>
    </location>
</feature>
<evidence type="ECO:0000256" key="2">
    <source>
        <dbReference type="SAM" id="SignalP"/>
    </source>
</evidence>
<dbReference type="InParanoid" id="W7WY71"/>
<reference evidence="4" key="1">
    <citation type="journal article" date="2006" name="PLoS Biol.">
        <title>Macronuclear genome sequence of the ciliate Tetrahymena thermophila, a model eukaryote.</title>
        <authorList>
            <person name="Eisen J.A."/>
            <person name="Coyne R.S."/>
            <person name="Wu M."/>
            <person name="Wu D."/>
            <person name="Thiagarajan M."/>
            <person name="Wortman J.R."/>
            <person name="Badger J.H."/>
            <person name="Ren Q."/>
            <person name="Amedeo P."/>
            <person name="Jones K.M."/>
            <person name="Tallon L.J."/>
            <person name="Delcher A.L."/>
            <person name="Salzberg S.L."/>
            <person name="Silva J.C."/>
            <person name="Haas B.J."/>
            <person name="Majoros W.H."/>
            <person name="Farzad M."/>
            <person name="Carlton J.M."/>
            <person name="Smith R.K. Jr."/>
            <person name="Garg J."/>
            <person name="Pearlman R.E."/>
            <person name="Karrer K.M."/>
            <person name="Sun L."/>
            <person name="Manning G."/>
            <person name="Elde N.C."/>
            <person name="Turkewitz A.P."/>
            <person name="Asai D.J."/>
            <person name="Wilkes D.E."/>
            <person name="Wang Y."/>
            <person name="Cai H."/>
            <person name="Collins K."/>
            <person name="Stewart B.A."/>
            <person name="Lee S.R."/>
            <person name="Wilamowska K."/>
            <person name="Weinberg Z."/>
            <person name="Ruzzo W.L."/>
            <person name="Wloga D."/>
            <person name="Gaertig J."/>
            <person name="Frankel J."/>
            <person name="Tsao C.-C."/>
            <person name="Gorovsky M.A."/>
            <person name="Keeling P.J."/>
            <person name="Waller R.F."/>
            <person name="Patron N.J."/>
            <person name="Cherry J.M."/>
            <person name="Stover N.A."/>
            <person name="Krieger C.J."/>
            <person name="del Toro C."/>
            <person name="Ryder H.F."/>
            <person name="Williamson S.C."/>
            <person name="Barbeau R.A."/>
            <person name="Hamilton E.P."/>
            <person name="Orias E."/>
        </authorList>
    </citation>
    <scope>NUCLEOTIDE SEQUENCE [LARGE SCALE GENOMIC DNA]</scope>
    <source>
        <strain evidence="4">SB210</strain>
    </source>
</reference>
<feature type="compositionally biased region" description="Basic and acidic residues" evidence="1">
    <location>
        <begin position="78"/>
        <end position="106"/>
    </location>
</feature>
<evidence type="ECO:0008006" key="5">
    <source>
        <dbReference type="Google" id="ProtNLM"/>
    </source>
</evidence>
<protein>
    <recommendedName>
        <fullName evidence="5">Transmembrane protein</fullName>
    </recommendedName>
</protein>
<dbReference type="KEGG" id="tet:TTHERM_000241519"/>
<keyword evidence="4" id="KW-1185">Reference proteome</keyword>
<dbReference type="GeneID" id="24437960"/>